<dbReference type="EMBL" id="GGEC01077788">
    <property type="protein sequence ID" value="MBX58272.1"/>
    <property type="molecule type" value="Transcribed_RNA"/>
</dbReference>
<reference evidence="1" key="1">
    <citation type="submission" date="2018-02" db="EMBL/GenBank/DDBJ databases">
        <title>Rhizophora mucronata_Transcriptome.</title>
        <authorList>
            <person name="Meera S.P."/>
            <person name="Sreeshan A."/>
            <person name="Augustine A."/>
        </authorList>
    </citation>
    <scope>NUCLEOTIDE SEQUENCE</scope>
    <source>
        <tissue evidence="1">Leaf</tissue>
    </source>
</reference>
<sequence length="34" mass="4100">MQRTCFILQRKRDKQRQGNVLYCEEKRLGDGEEA</sequence>
<evidence type="ECO:0000313" key="1">
    <source>
        <dbReference type="EMBL" id="MBX58272.1"/>
    </source>
</evidence>
<name>A0A2P2PU57_RHIMU</name>
<dbReference type="AlphaFoldDB" id="A0A2P2PU57"/>
<protein>
    <submittedName>
        <fullName evidence="1">Uncharacterized protein</fullName>
    </submittedName>
</protein>
<proteinExistence type="predicted"/>
<organism evidence="1">
    <name type="scientific">Rhizophora mucronata</name>
    <name type="common">Asiatic mangrove</name>
    <dbReference type="NCBI Taxonomy" id="61149"/>
    <lineage>
        <taxon>Eukaryota</taxon>
        <taxon>Viridiplantae</taxon>
        <taxon>Streptophyta</taxon>
        <taxon>Embryophyta</taxon>
        <taxon>Tracheophyta</taxon>
        <taxon>Spermatophyta</taxon>
        <taxon>Magnoliopsida</taxon>
        <taxon>eudicotyledons</taxon>
        <taxon>Gunneridae</taxon>
        <taxon>Pentapetalae</taxon>
        <taxon>rosids</taxon>
        <taxon>fabids</taxon>
        <taxon>Malpighiales</taxon>
        <taxon>Rhizophoraceae</taxon>
        <taxon>Rhizophora</taxon>
    </lineage>
</organism>
<accession>A0A2P2PU57</accession>